<evidence type="ECO:0000256" key="2">
    <source>
        <dbReference type="SAM" id="Phobius"/>
    </source>
</evidence>
<protein>
    <recommendedName>
        <fullName evidence="5">Integrase</fullName>
    </recommendedName>
</protein>
<proteinExistence type="predicted"/>
<keyword evidence="2" id="KW-1133">Transmembrane helix</keyword>
<evidence type="ECO:0000256" key="1">
    <source>
        <dbReference type="SAM" id="MobiDB-lite"/>
    </source>
</evidence>
<name>A0ABV3BUT1_9ACTN</name>
<dbReference type="Proteomes" id="UP001551176">
    <property type="component" value="Unassembled WGS sequence"/>
</dbReference>
<evidence type="ECO:0000313" key="4">
    <source>
        <dbReference type="Proteomes" id="UP001551176"/>
    </source>
</evidence>
<accession>A0ABV3BUT1</accession>
<reference evidence="3 4" key="1">
    <citation type="submission" date="2024-06" db="EMBL/GenBank/DDBJ databases">
        <title>The Natural Products Discovery Center: Release of the First 8490 Sequenced Strains for Exploring Actinobacteria Biosynthetic Diversity.</title>
        <authorList>
            <person name="Kalkreuter E."/>
            <person name="Kautsar S.A."/>
            <person name="Yang D."/>
            <person name="Bader C.D."/>
            <person name="Teijaro C.N."/>
            <person name="Fluegel L."/>
            <person name="Davis C.M."/>
            <person name="Simpson J.R."/>
            <person name="Lauterbach L."/>
            <person name="Steele A.D."/>
            <person name="Gui C."/>
            <person name="Meng S."/>
            <person name="Li G."/>
            <person name="Viehrig K."/>
            <person name="Ye F."/>
            <person name="Su P."/>
            <person name="Kiefer A.F."/>
            <person name="Nichols A."/>
            <person name="Cepeda A.J."/>
            <person name="Yan W."/>
            <person name="Fan B."/>
            <person name="Jiang Y."/>
            <person name="Adhikari A."/>
            <person name="Zheng C.-J."/>
            <person name="Schuster L."/>
            <person name="Cowan T.M."/>
            <person name="Smanski M.J."/>
            <person name="Chevrette M.G."/>
            <person name="De Carvalho L.P.S."/>
            <person name="Shen B."/>
        </authorList>
    </citation>
    <scope>NUCLEOTIDE SEQUENCE [LARGE SCALE GENOMIC DNA]</scope>
    <source>
        <strain evidence="3 4">NPDC046838</strain>
    </source>
</reference>
<dbReference type="EMBL" id="JBEYXV010000017">
    <property type="protein sequence ID" value="MEU6824791.1"/>
    <property type="molecule type" value="Genomic_DNA"/>
</dbReference>
<keyword evidence="4" id="KW-1185">Reference proteome</keyword>
<keyword evidence="2" id="KW-0812">Transmembrane</keyword>
<sequence length="79" mass="9521">MPSTPESDRPSGDPEEELRRKERELEIAEAERERRRRVEDRLLILRMVFVVVEAVTGNSIYRWAHRFIKWVIDLLRDSD</sequence>
<evidence type="ECO:0000313" key="3">
    <source>
        <dbReference type="EMBL" id="MEU6824791.1"/>
    </source>
</evidence>
<organism evidence="3 4">
    <name type="scientific">Streptomyces atriruber</name>
    <dbReference type="NCBI Taxonomy" id="545121"/>
    <lineage>
        <taxon>Bacteria</taxon>
        <taxon>Bacillati</taxon>
        <taxon>Actinomycetota</taxon>
        <taxon>Actinomycetes</taxon>
        <taxon>Kitasatosporales</taxon>
        <taxon>Streptomycetaceae</taxon>
        <taxon>Streptomyces</taxon>
    </lineage>
</organism>
<feature type="transmembrane region" description="Helical" evidence="2">
    <location>
        <begin position="42"/>
        <end position="61"/>
    </location>
</feature>
<gene>
    <name evidence="3" type="ORF">ABZ921_29530</name>
</gene>
<feature type="region of interest" description="Disordered" evidence="1">
    <location>
        <begin position="1"/>
        <end position="22"/>
    </location>
</feature>
<evidence type="ECO:0008006" key="5">
    <source>
        <dbReference type="Google" id="ProtNLM"/>
    </source>
</evidence>
<dbReference type="RefSeq" id="WP_359354421.1">
    <property type="nucleotide sequence ID" value="NZ_JBEYXV010000017.1"/>
</dbReference>
<keyword evidence="2" id="KW-0472">Membrane</keyword>
<comment type="caution">
    <text evidence="3">The sequence shown here is derived from an EMBL/GenBank/DDBJ whole genome shotgun (WGS) entry which is preliminary data.</text>
</comment>